<gene>
    <name evidence="2" type="ORF">OU798_13450</name>
</gene>
<dbReference type="Gene3D" id="3.40.50.720">
    <property type="entry name" value="NAD(P)-binding Rossmann-like Domain"/>
    <property type="match status" value="1"/>
</dbReference>
<dbReference type="RefSeq" id="WP_343333686.1">
    <property type="nucleotide sequence ID" value="NZ_JAPOHD010000027.1"/>
</dbReference>
<dbReference type="Proteomes" id="UP001145087">
    <property type="component" value="Unassembled WGS sequence"/>
</dbReference>
<accession>A0A9X3FE43</accession>
<organism evidence="2 3">
    <name type="scientific">Draconibacterium aestuarii</name>
    <dbReference type="NCBI Taxonomy" id="2998507"/>
    <lineage>
        <taxon>Bacteria</taxon>
        <taxon>Pseudomonadati</taxon>
        <taxon>Bacteroidota</taxon>
        <taxon>Bacteroidia</taxon>
        <taxon>Marinilabiliales</taxon>
        <taxon>Prolixibacteraceae</taxon>
        <taxon>Draconibacterium</taxon>
    </lineage>
</organism>
<evidence type="ECO:0000259" key="1">
    <source>
        <dbReference type="Pfam" id="PF13380"/>
    </source>
</evidence>
<keyword evidence="3" id="KW-1185">Reference proteome</keyword>
<feature type="domain" description="CoA-binding" evidence="1">
    <location>
        <begin position="5"/>
        <end position="116"/>
    </location>
</feature>
<dbReference type="SUPFAM" id="SSF51735">
    <property type="entry name" value="NAD(P)-binding Rossmann-fold domains"/>
    <property type="match status" value="1"/>
</dbReference>
<dbReference type="EMBL" id="JAPOHD010000027">
    <property type="protein sequence ID" value="MCY1721355.1"/>
    <property type="molecule type" value="Genomic_DNA"/>
</dbReference>
<protein>
    <submittedName>
        <fullName evidence="2">CoA-binding protein</fullName>
    </submittedName>
</protein>
<dbReference type="Pfam" id="PF13380">
    <property type="entry name" value="CoA_binding_2"/>
    <property type="match status" value="1"/>
</dbReference>
<name>A0A9X3FE43_9BACT</name>
<comment type="caution">
    <text evidence="2">The sequence shown here is derived from an EMBL/GenBank/DDBJ whole genome shotgun (WGS) entry which is preliminary data.</text>
</comment>
<sequence>MMTNKKTLVIGASENPARYSNKAIRALRLHNHDVVALAKRVGKVEDVVIQTEFPESEKIDTVSLYLGPQRQIEYYSQLVDLNPKRVIFNPGTENYELAELLEKNDIAVEEACTLVLLSIGDY</sequence>
<dbReference type="AlphaFoldDB" id="A0A9X3FE43"/>
<reference evidence="2" key="1">
    <citation type="submission" date="2022-11" db="EMBL/GenBank/DDBJ databases">
        <title>Marilongibacter aestuarii gen. nov., sp. nov., isolated from tidal flat sediment.</title>
        <authorList>
            <person name="Jiayan W."/>
        </authorList>
    </citation>
    <scope>NUCLEOTIDE SEQUENCE</scope>
    <source>
        <strain evidence="2">Z1-6</strain>
    </source>
</reference>
<evidence type="ECO:0000313" key="2">
    <source>
        <dbReference type="EMBL" id="MCY1721355.1"/>
    </source>
</evidence>
<dbReference type="InterPro" id="IPR036291">
    <property type="entry name" value="NAD(P)-bd_dom_sf"/>
</dbReference>
<evidence type="ECO:0000313" key="3">
    <source>
        <dbReference type="Proteomes" id="UP001145087"/>
    </source>
</evidence>
<proteinExistence type="predicted"/>
<dbReference type="InterPro" id="IPR003781">
    <property type="entry name" value="CoA-bd"/>
</dbReference>